<dbReference type="SMART" id="SM00450">
    <property type="entry name" value="RHOD"/>
    <property type="match status" value="1"/>
</dbReference>
<dbReference type="SMART" id="SM00418">
    <property type="entry name" value="HTH_ARSR"/>
    <property type="match status" value="1"/>
</dbReference>
<dbReference type="NCBIfam" id="NF033788">
    <property type="entry name" value="HTH_metalloreg"/>
    <property type="match status" value="1"/>
</dbReference>
<gene>
    <name evidence="6" type="ORF">NRE15_11205</name>
</gene>
<feature type="domain" description="HTH arsR-type" evidence="5">
    <location>
        <begin position="9"/>
        <end position="103"/>
    </location>
</feature>
<dbReference type="PROSITE" id="PS50206">
    <property type="entry name" value="RHODANESE_3"/>
    <property type="match status" value="1"/>
</dbReference>
<dbReference type="Gene3D" id="3.40.250.10">
    <property type="entry name" value="Rhodanese-like domain"/>
    <property type="match status" value="1"/>
</dbReference>
<keyword evidence="3" id="KW-0804">Transcription</keyword>
<dbReference type="CDD" id="cd00158">
    <property type="entry name" value="RHOD"/>
    <property type="match status" value="1"/>
</dbReference>
<dbReference type="InterPro" id="IPR001763">
    <property type="entry name" value="Rhodanese-like_dom"/>
</dbReference>
<dbReference type="EMBL" id="CP102453">
    <property type="protein sequence ID" value="UUX33461.1"/>
    <property type="molecule type" value="Genomic_DNA"/>
</dbReference>
<dbReference type="PRINTS" id="PR00778">
    <property type="entry name" value="HTHARSR"/>
</dbReference>
<name>A0ABY5P3Z3_9LACT</name>
<evidence type="ECO:0000313" key="6">
    <source>
        <dbReference type="EMBL" id="UUX33461.1"/>
    </source>
</evidence>
<dbReference type="InterPro" id="IPR036388">
    <property type="entry name" value="WH-like_DNA-bd_sf"/>
</dbReference>
<evidence type="ECO:0000259" key="5">
    <source>
        <dbReference type="PROSITE" id="PS50987"/>
    </source>
</evidence>
<evidence type="ECO:0000256" key="3">
    <source>
        <dbReference type="ARBA" id="ARBA00023163"/>
    </source>
</evidence>
<dbReference type="PROSITE" id="PS50987">
    <property type="entry name" value="HTH_ARSR_2"/>
    <property type="match status" value="1"/>
</dbReference>
<keyword evidence="1" id="KW-0805">Transcription regulation</keyword>
<dbReference type="Pfam" id="PF01022">
    <property type="entry name" value="HTH_5"/>
    <property type="match status" value="1"/>
</dbReference>
<evidence type="ECO:0000256" key="1">
    <source>
        <dbReference type="ARBA" id="ARBA00023015"/>
    </source>
</evidence>
<evidence type="ECO:0000259" key="4">
    <source>
        <dbReference type="PROSITE" id="PS50206"/>
    </source>
</evidence>
<evidence type="ECO:0000256" key="2">
    <source>
        <dbReference type="ARBA" id="ARBA00023125"/>
    </source>
</evidence>
<keyword evidence="2" id="KW-0238">DNA-binding</keyword>
<feature type="domain" description="Rhodanese" evidence="4">
    <location>
        <begin position="133"/>
        <end position="217"/>
    </location>
</feature>
<keyword evidence="7" id="KW-1185">Reference proteome</keyword>
<dbReference type="InterPro" id="IPR011991">
    <property type="entry name" value="ArsR-like_HTH"/>
</dbReference>
<dbReference type="InterPro" id="IPR036390">
    <property type="entry name" value="WH_DNA-bd_sf"/>
</dbReference>
<dbReference type="InterPro" id="IPR036873">
    <property type="entry name" value="Rhodanese-like_dom_sf"/>
</dbReference>
<protein>
    <submittedName>
        <fullName evidence="6">Metalloregulator ArsR/SmtB family transcription factor</fullName>
    </submittedName>
</protein>
<dbReference type="Gene3D" id="1.10.10.10">
    <property type="entry name" value="Winged helix-like DNA-binding domain superfamily/Winged helix DNA-binding domain"/>
    <property type="match status" value="1"/>
</dbReference>
<dbReference type="SUPFAM" id="SSF46785">
    <property type="entry name" value="Winged helix' DNA-binding domain"/>
    <property type="match status" value="1"/>
</dbReference>
<dbReference type="PANTHER" id="PTHR43132:SF8">
    <property type="entry name" value="HTH-TYPE TRANSCRIPTIONAL REGULATOR KMTR"/>
    <property type="match status" value="1"/>
</dbReference>
<evidence type="ECO:0000313" key="7">
    <source>
        <dbReference type="Proteomes" id="UP001315967"/>
    </source>
</evidence>
<accession>A0ABY5P3Z3</accession>
<reference evidence="6 7" key="1">
    <citation type="submission" date="2022-08" db="EMBL/GenBank/DDBJ databases">
        <title>Aerococcaceae sp. nov isolated from spoiled eye mask.</title>
        <authorList>
            <person name="Zhou G."/>
            <person name="Xie X.-B."/>
            <person name="Shi Q.-S."/>
            <person name="Wang Y.-S."/>
            <person name="Wen X."/>
            <person name="Peng H."/>
            <person name="Yang X.-J."/>
            <person name="Tao H.-B."/>
            <person name="Huang X.-M."/>
        </authorList>
    </citation>
    <scope>NUCLEOTIDE SEQUENCE [LARGE SCALE GENOMIC DNA]</scope>
    <source>
        <strain evidence="7">DM20194951</strain>
    </source>
</reference>
<sequence length="217" mass="24891">MDNQEATQYNEQLFLQYARIGKSLSSERRLEILNLLTNGAKSVETIANNTGMSVANVSRHLQILLDANLVTYKKQGKYVIYSLASEDVEVFLRALWKISENQLSEVSRLKHDFHEDYADVQTISQNDVLERVANGDMTVLDIRPREEYESEHIDGALSVPMEDLDTFLLDASKNSQFAVYCRGPYCIYTTQAVDQMLKQGFQAYRIEEDVFEWQAAK</sequence>
<dbReference type="InterPro" id="IPR001845">
    <property type="entry name" value="HTH_ArsR_DNA-bd_dom"/>
</dbReference>
<dbReference type="Proteomes" id="UP001315967">
    <property type="component" value="Chromosome"/>
</dbReference>
<dbReference type="InterPro" id="IPR051011">
    <property type="entry name" value="Metal_resp_trans_reg"/>
</dbReference>
<dbReference type="PANTHER" id="PTHR43132">
    <property type="entry name" value="ARSENICAL RESISTANCE OPERON REPRESSOR ARSR-RELATED"/>
    <property type="match status" value="1"/>
</dbReference>
<dbReference type="CDD" id="cd00090">
    <property type="entry name" value="HTH_ARSR"/>
    <property type="match status" value="1"/>
</dbReference>
<organism evidence="6 7">
    <name type="scientific">Fundicoccus culcitae</name>
    <dbReference type="NCBI Taxonomy" id="2969821"/>
    <lineage>
        <taxon>Bacteria</taxon>
        <taxon>Bacillati</taxon>
        <taxon>Bacillota</taxon>
        <taxon>Bacilli</taxon>
        <taxon>Lactobacillales</taxon>
        <taxon>Aerococcaceae</taxon>
        <taxon>Fundicoccus</taxon>
    </lineage>
</organism>
<dbReference type="Pfam" id="PF00581">
    <property type="entry name" value="Rhodanese"/>
    <property type="match status" value="1"/>
</dbReference>
<dbReference type="RefSeq" id="WP_313792963.1">
    <property type="nucleotide sequence ID" value="NZ_CP102453.1"/>
</dbReference>
<dbReference type="SUPFAM" id="SSF52821">
    <property type="entry name" value="Rhodanese/Cell cycle control phosphatase"/>
    <property type="match status" value="1"/>
</dbReference>
<proteinExistence type="predicted"/>